<gene>
    <name evidence="1" type="ORF">ACCI49_00255</name>
</gene>
<keyword evidence="2" id="KW-1185">Reference proteome</keyword>
<dbReference type="EMBL" id="JBGMEK010000001">
    <property type="protein sequence ID" value="MFA0809333.1"/>
    <property type="molecule type" value="Genomic_DNA"/>
</dbReference>
<proteinExistence type="predicted"/>
<reference evidence="1 2" key="1">
    <citation type="submission" date="2024-08" db="EMBL/GenBank/DDBJ databases">
        <authorList>
            <person name="Ishaq N."/>
        </authorList>
    </citation>
    <scope>NUCLEOTIDE SEQUENCE [LARGE SCALE GENOMIC DNA]</scope>
    <source>
        <strain evidence="1 2">DSM 18651</strain>
    </source>
</reference>
<dbReference type="Proteomes" id="UP001569428">
    <property type="component" value="Unassembled WGS sequence"/>
</dbReference>
<sequence length="92" mass="10386">MSKGLSGRRALSEHEKEAKAAFNRQASDWIRSEILRSGLSRDEVARRLSEKRERDISVKHFNKMLSNGTNDQGFIFEIASIIGITIIGVPTR</sequence>
<name>A0ABV4NTA5_9GAMM</name>
<evidence type="ECO:0000313" key="2">
    <source>
        <dbReference type="Proteomes" id="UP001569428"/>
    </source>
</evidence>
<protein>
    <recommendedName>
        <fullName evidence="3">Helix-turn-helix</fullName>
    </recommendedName>
</protein>
<evidence type="ECO:0000313" key="1">
    <source>
        <dbReference type="EMBL" id="MFA0809333.1"/>
    </source>
</evidence>
<accession>A0ABV4NTA5</accession>
<organism evidence="1 2">
    <name type="scientific">Microbulbifer epialgicus</name>
    <dbReference type="NCBI Taxonomy" id="393907"/>
    <lineage>
        <taxon>Bacteria</taxon>
        <taxon>Pseudomonadati</taxon>
        <taxon>Pseudomonadota</taxon>
        <taxon>Gammaproteobacteria</taxon>
        <taxon>Cellvibrionales</taxon>
        <taxon>Microbulbiferaceae</taxon>
        <taxon>Microbulbifer</taxon>
    </lineage>
</organism>
<comment type="caution">
    <text evidence="1">The sequence shown here is derived from an EMBL/GenBank/DDBJ whole genome shotgun (WGS) entry which is preliminary data.</text>
</comment>
<dbReference type="RefSeq" id="WP_371836954.1">
    <property type="nucleotide sequence ID" value="NZ_JBGMEK010000001.1"/>
</dbReference>
<evidence type="ECO:0008006" key="3">
    <source>
        <dbReference type="Google" id="ProtNLM"/>
    </source>
</evidence>